<dbReference type="InterPro" id="IPR025954">
    <property type="entry name" value="DBC1/CARP1_inactive_NUDIX"/>
</dbReference>
<evidence type="ECO:0000256" key="1">
    <source>
        <dbReference type="SAM" id="MobiDB-lite"/>
    </source>
</evidence>
<reference evidence="4" key="1">
    <citation type="submission" date="2021-03" db="EMBL/GenBank/DDBJ databases">
        <authorList>
            <person name="Li Z."/>
            <person name="Yang C."/>
        </authorList>
    </citation>
    <scope>NUCLEOTIDE SEQUENCE</scope>
    <source>
        <strain evidence="4">Dzin_1.0</strain>
        <tissue evidence="4">Leaf</tissue>
    </source>
</reference>
<name>A0A9D5HJC8_9LILI</name>
<feature type="domain" description="U1-type" evidence="2">
    <location>
        <begin position="82"/>
        <end position="116"/>
    </location>
</feature>
<dbReference type="PANTHER" id="PTHR14304">
    <property type="entry name" value="CELL DIVISION CYCLE AND APOPTOSIS REGULATOR PROTEIN"/>
    <property type="match status" value="1"/>
</dbReference>
<protein>
    <recommendedName>
        <fullName evidence="6">U1-type domain-containing protein</fullName>
    </recommendedName>
</protein>
<dbReference type="EMBL" id="JAGGNH010000003">
    <property type="protein sequence ID" value="KAJ0978601.1"/>
    <property type="molecule type" value="Genomic_DNA"/>
</dbReference>
<dbReference type="AlphaFoldDB" id="A0A9D5HJC8"/>
<dbReference type="Gene3D" id="3.30.160.60">
    <property type="entry name" value="Classic Zinc Finger"/>
    <property type="match status" value="1"/>
</dbReference>
<evidence type="ECO:0000259" key="2">
    <source>
        <dbReference type="SMART" id="SM00451"/>
    </source>
</evidence>
<dbReference type="InterPro" id="IPR003604">
    <property type="entry name" value="Matrin/U1-like-C_Znf_C2H2"/>
</dbReference>
<comment type="caution">
    <text evidence="4">The sequence shown here is derived from an EMBL/GenBank/DDBJ whole genome shotgun (WGS) entry which is preliminary data.</text>
</comment>
<dbReference type="GO" id="GO:0003676">
    <property type="term" value="F:nucleic acid binding"/>
    <property type="evidence" value="ECO:0007669"/>
    <property type="project" value="InterPro"/>
</dbReference>
<feature type="region of interest" description="Disordered" evidence="1">
    <location>
        <begin position="26"/>
        <end position="52"/>
    </location>
</feature>
<dbReference type="Pfam" id="PF14443">
    <property type="entry name" value="DBC1"/>
    <property type="match status" value="1"/>
</dbReference>
<evidence type="ECO:0000259" key="3">
    <source>
        <dbReference type="SMART" id="SM01122"/>
    </source>
</evidence>
<feature type="compositionally biased region" description="Basic and acidic residues" evidence="1">
    <location>
        <begin position="26"/>
        <end position="40"/>
    </location>
</feature>
<dbReference type="InterPro" id="IPR013087">
    <property type="entry name" value="Znf_C2H2_type"/>
</dbReference>
<dbReference type="GO" id="GO:0006355">
    <property type="term" value="P:regulation of DNA-templated transcription"/>
    <property type="evidence" value="ECO:0007669"/>
    <property type="project" value="InterPro"/>
</dbReference>
<dbReference type="InterPro" id="IPR025224">
    <property type="entry name" value="CCAR1/CCAR2"/>
</dbReference>
<feature type="region of interest" description="Disordered" evidence="1">
    <location>
        <begin position="317"/>
        <end position="336"/>
    </location>
</feature>
<dbReference type="SMART" id="SM01122">
    <property type="entry name" value="DBC1"/>
    <property type="match status" value="1"/>
</dbReference>
<dbReference type="GO" id="GO:0005634">
    <property type="term" value="C:nucleus"/>
    <property type="evidence" value="ECO:0007669"/>
    <property type="project" value="TreeGrafter"/>
</dbReference>
<dbReference type="FunFam" id="3.30.160.60:FF:000491">
    <property type="entry name" value="zinc finger matrin-type protein 2-like"/>
    <property type="match status" value="1"/>
</dbReference>
<gene>
    <name evidence="4" type="ORF">J5N97_014075</name>
</gene>
<dbReference type="InterPro" id="IPR036236">
    <property type="entry name" value="Znf_C2H2_sf"/>
</dbReference>
<keyword evidence="5" id="KW-1185">Reference proteome</keyword>
<organism evidence="4 5">
    <name type="scientific">Dioscorea zingiberensis</name>
    <dbReference type="NCBI Taxonomy" id="325984"/>
    <lineage>
        <taxon>Eukaryota</taxon>
        <taxon>Viridiplantae</taxon>
        <taxon>Streptophyta</taxon>
        <taxon>Embryophyta</taxon>
        <taxon>Tracheophyta</taxon>
        <taxon>Spermatophyta</taxon>
        <taxon>Magnoliopsida</taxon>
        <taxon>Liliopsida</taxon>
        <taxon>Dioscoreales</taxon>
        <taxon>Dioscoreaceae</taxon>
        <taxon>Dioscorea</taxon>
    </lineage>
</organism>
<dbReference type="SUPFAM" id="SSF57667">
    <property type="entry name" value="beta-beta-alpha zinc fingers"/>
    <property type="match status" value="1"/>
</dbReference>
<dbReference type="GO" id="GO:0008270">
    <property type="term" value="F:zinc ion binding"/>
    <property type="evidence" value="ECO:0007669"/>
    <property type="project" value="InterPro"/>
</dbReference>
<evidence type="ECO:0000313" key="4">
    <source>
        <dbReference type="EMBL" id="KAJ0978601.1"/>
    </source>
</evidence>
<accession>A0A9D5HJC8</accession>
<evidence type="ECO:0008006" key="6">
    <source>
        <dbReference type="Google" id="ProtNLM"/>
    </source>
</evidence>
<feature type="region of interest" description="Disordered" evidence="1">
    <location>
        <begin position="162"/>
        <end position="183"/>
    </location>
</feature>
<sequence>MAHPGSNAVGVDNTFRRKWNKEEYLEKAREREEQDEEGRLKNKGKAPPVQRKPLKHRDFEVDLSSRLGKTQVVTPIAPLSQQAGFFCDVCECVVKDSANYLDHINGKKHQRVLGMSMRVERASLQQVQERFESLKKRKTPGSFTEQGKDLKAHFETWMRGYKNSSKRRKRGNATPRKEEGKEGHSDCCKIKICILQKSGTSFSGTPVGGSDVAGQHSFDASSTIFVSYPQEADISSYRTHSSQASQYGGQYAAVYASSAMGTAQQAGGFSAKVPGSSSLQGRTTYASALAESSKFSAGGLSSSLGINNDSYVPTSSLGYTQKGDQYPSVKGSDYSSMDRRSYIDHQGAYIGRDLQNDPSRRFSDTLSNSHLTKSETHDHVDQASVIRQQQTLNAQSLQAGPDMRQADYFAATTGPVRHGLQEFSSYGGRMDVNPRSSSILGGTPYVGQHPSSILGGAPRRNVDEHIYPQGSSSAGYGVALPPGRDYATGKGLHGLSVEPDYQGKCFHAVQPFCLVDADRDYLSLSKRYPRLSISPEFSKVILMSGISSGALEGLCSEKCPVDRVIHLKNILKFGLLKKDQSFMAIGGPWSAAIDGGDPSVDESTLIQTAIRWVKEIAGLDLHDCLHWNRFLEIHYHRVGKDGFFSHKEITVLFIPNLSNCLPSVDLWRSQWLAYKRNAVEREQSSSLKQKSSKENIEVDQKANKSGKDDIPAKKLKLKTL</sequence>
<dbReference type="PANTHER" id="PTHR14304:SF11">
    <property type="entry name" value="SAP DOMAIN-CONTAINING PROTEIN"/>
    <property type="match status" value="1"/>
</dbReference>
<feature type="compositionally biased region" description="Basic and acidic residues" evidence="1">
    <location>
        <begin position="691"/>
        <end position="712"/>
    </location>
</feature>
<feature type="region of interest" description="Disordered" evidence="1">
    <location>
        <begin position="681"/>
        <end position="720"/>
    </location>
</feature>
<dbReference type="Pfam" id="PF12874">
    <property type="entry name" value="zf-met"/>
    <property type="match status" value="1"/>
</dbReference>
<feature type="domain" description="DBC1/CARP1 catalytically inactive NUDIX hydrolase" evidence="3">
    <location>
        <begin position="564"/>
        <end position="690"/>
    </location>
</feature>
<evidence type="ECO:0000313" key="5">
    <source>
        <dbReference type="Proteomes" id="UP001085076"/>
    </source>
</evidence>
<dbReference type="SMART" id="SM00451">
    <property type="entry name" value="ZnF_U1"/>
    <property type="match status" value="1"/>
</dbReference>
<proteinExistence type="predicted"/>
<dbReference type="Proteomes" id="UP001085076">
    <property type="component" value="Miscellaneous, Linkage group lg03"/>
</dbReference>
<dbReference type="OrthoDB" id="21006at2759"/>
<reference evidence="4" key="2">
    <citation type="journal article" date="2022" name="Hortic Res">
        <title>The genome of Dioscorea zingiberensis sheds light on the biosynthesis, origin and evolution of the medicinally important diosgenin saponins.</title>
        <authorList>
            <person name="Li Y."/>
            <person name="Tan C."/>
            <person name="Li Z."/>
            <person name="Guo J."/>
            <person name="Li S."/>
            <person name="Chen X."/>
            <person name="Wang C."/>
            <person name="Dai X."/>
            <person name="Yang H."/>
            <person name="Song W."/>
            <person name="Hou L."/>
            <person name="Xu J."/>
            <person name="Tong Z."/>
            <person name="Xu A."/>
            <person name="Yuan X."/>
            <person name="Wang W."/>
            <person name="Yang Q."/>
            <person name="Chen L."/>
            <person name="Sun Z."/>
            <person name="Wang K."/>
            <person name="Pan B."/>
            <person name="Chen J."/>
            <person name="Bao Y."/>
            <person name="Liu F."/>
            <person name="Qi X."/>
            <person name="Gang D.R."/>
            <person name="Wen J."/>
            <person name="Li J."/>
        </authorList>
    </citation>
    <scope>NUCLEOTIDE SEQUENCE</scope>
    <source>
        <strain evidence="4">Dzin_1.0</strain>
    </source>
</reference>